<comment type="caution">
    <text evidence="2">The sequence shown here is derived from an EMBL/GenBank/DDBJ whole genome shotgun (WGS) entry which is preliminary data.</text>
</comment>
<sequence>MKTIIVCTSVSHGNTRRVADVMAEVLDADVVAPEQIDAATLADYDLVGFGSGIFLGSFHENLREFVRALPAGQRGRAFVYATSGFERPVRPFTGPLVTELERKGFEVAGSFSCRAWDTWLPFKPVGGIRKNRPNADDLTAARAFAAGLRVRSGIQ</sequence>
<dbReference type="RefSeq" id="WP_201945428.1">
    <property type="nucleotide sequence ID" value="NZ_JAERRJ010000003.1"/>
</dbReference>
<evidence type="ECO:0000259" key="1">
    <source>
        <dbReference type="Pfam" id="PF12724"/>
    </source>
</evidence>
<accession>A0ABS1M204</accession>
<evidence type="ECO:0000313" key="2">
    <source>
        <dbReference type="EMBL" id="MBL1074546.1"/>
    </source>
</evidence>
<dbReference type="Gene3D" id="3.40.50.360">
    <property type="match status" value="1"/>
</dbReference>
<dbReference type="PANTHER" id="PTHR38030:SF2">
    <property type="entry name" value="PROTOPORPHYRINOGEN IX DEHYDROGENASE [QUINONE]"/>
    <property type="match status" value="1"/>
</dbReference>
<dbReference type="InterPro" id="IPR026816">
    <property type="entry name" value="Flavodoxin_dom"/>
</dbReference>
<dbReference type="Pfam" id="PF12724">
    <property type="entry name" value="Flavodoxin_5"/>
    <property type="match status" value="1"/>
</dbReference>
<dbReference type="SUPFAM" id="SSF52218">
    <property type="entry name" value="Flavoproteins"/>
    <property type="match status" value="1"/>
</dbReference>
<name>A0ABS1M204_9NOCA</name>
<reference evidence="2 3" key="1">
    <citation type="submission" date="2021-01" db="EMBL/GenBank/DDBJ databases">
        <title>WGS of actinomycetes isolated from Thailand.</title>
        <authorList>
            <person name="Thawai C."/>
        </authorList>
    </citation>
    <scope>NUCLEOTIDE SEQUENCE [LARGE SCALE GENOMIC DNA]</scope>
    <source>
        <strain evidence="2 3">LPG 2</strain>
    </source>
</reference>
<dbReference type="InterPro" id="IPR052200">
    <property type="entry name" value="Protoporphyrinogen_IX_DH"/>
</dbReference>
<dbReference type="EMBL" id="JAERRJ010000003">
    <property type="protein sequence ID" value="MBL1074546.1"/>
    <property type="molecule type" value="Genomic_DNA"/>
</dbReference>
<gene>
    <name evidence="2" type="ORF">JK358_09065</name>
</gene>
<protein>
    <submittedName>
        <fullName evidence="2">Flavodoxin family protein</fullName>
    </submittedName>
</protein>
<dbReference type="PANTHER" id="PTHR38030">
    <property type="entry name" value="PROTOPORPHYRINOGEN IX DEHYDROGENASE [MENAQUINONE]"/>
    <property type="match status" value="1"/>
</dbReference>
<dbReference type="Proteomes" id="UP000602198">
    <property type="component" value="Unassembled WGS sequence"/>
</dbReference>
<evidence type="ECO:0000313" key="3">
    <source>
        <dbReference type="Proteomes" id="UP000602198"/>
    </source>
</evidence>
<dbReference type="InterPro" id="IPR029039">
    <property type="entry name" value="Flavoprotein-like_sf"/>
</dbReference>
<organism evidence="2 3">
    <name type="scientific">Nocardia acididurans</name>
    <dbReference type="NCBI Taxonomy" id="2802282"/>
    <lineage>
        <taxon>Bacteria</taxon>
        <taxon>Bacillati</taxon>
        <taxon>Actinomycetota</taxon>
        <taxon>Actinomycetes</taxon>
        <taxon>Mycobacteriales</taxon>
        <taxon>Nocardiaceae</taxon>
        <taxon>Nocardia</taxon>
    </lineage>
</organism>
<feature type="domain" description="Flavodoxin" evidence="1">
    <location>
        <begin position="6"/>
        <end position="68"/>
    </location>
</feature>
<proteinExistence type="predicted"/>
<keyword evidence="3" id="KW-1185">Reference proteome</keyword>